<dbReference type="Proteomes" id="UP000735302">
    <property type="component" value="Unassembled WGS sequence"/>
</dbReference>
<feature type="compositionally biased region" description="Polar residues" evidence="1">
    <location>
        <begin position="113"/>
        <end position="145"/>
    </location>
</feature>
<organism evidence="3 4">
    <name type="scientific">Plakobranchus ocellatus</name>
    <dbReference type="NCBI Taxonomy" id="259542"/>
    <lineage>
        <taxon>Eukaryota</taxon>
        <taxon>Metazoa</taxon>
        <taxon>Spiralia</taxon>
        <taxon>Lophotrochozoa</taxon>
        <taxon>Mollusca</taxon>
        <taxon>Gastropoda</taxon>
        <taxon>Heterobranchia</taxon>
        <taxon>Euthyneura</taxon>
        <taxon>Panpulmonata</taxon>
        <taxon>Sacoglossa</taxon>
        <taxon>Placobranchoidea</taxon>
        <taxon>Plakobranchidae</taxon>
        <taxon>Plakobranchus</taxon>
    </lineage>
</organism>
<evidence type="ECO:0000259" key="2">
    <source>
        <dbReference type="Pfam" id="PF09791"/>
    </source>
</evidence>
<evidence type="ECO:0000256" key="1">
    <source>
        <dbReference type="SAM" id="MobiDB-lite"/>
    </source>
</evidence>
<feature type="compositionally biased region" description="Polar residues" evidence="1">
    <location>
        <begin position="68"/>
        <end position="91"/>
    </location>
</feature>
<proteinExistence type="predicted"/>
<dbReference type="PANTHER" id="PTHR21193">
    <property type="entry name" value="OXIDOREDUCTASE-LIKE DOMAIN-CONTAINING PROTEIN 1"/>
    <property type="match status" value="1"/>
</dbReference>
<dbReference type="InterPro" id="IPR039251">
    <property type="entry name" value="OXLD1"/>
</dbReference>
<reference evidence="3 4" key="1">
    <citation type="journal article" date="2021" name="Elife">
        <title>Chloroplast acquisition without the gene transfer in kleptoplastic sea slugs, Plakobranchus ocellatus.</title>
        <authorList>
            <person name="Maeda T."/>
            <person name="Takahashi S."/>
            <person name="Yoshida T."/>
            <person name="Shimamura S."/>
            <person name="Takaki Y."/>
            <person name="Nagai Y."/>
            <person name="Toyoda A."/>
            <person name="Suzuki Y."/>
            <person name="Arimoto A."/>
            <person name="Ishii H."/>
            <person name="Satoh N."/>
            <person name="Nishiyama T."/>
            <person name="Hasebe M."/>
            <person name="Maruyama T."/>
            <person name="Minagawa J."/>
            <person name="Obokata J."/>
            <person name="Shigenobu S."/>
        </authorList>
    </citation>
    <scope>NUCLEOTIDE SEQUENCE [LARGE SCALE GENOMIC DNA]</scope>
</reference>
<feature type="domain" description="Oxidoreductase-like" evidence="2">
    <location>
        <begin position="158"/>
        <end position="188"/>
    </location>
</feature>
<gene>
    <name evidence="3" type="ORF">PoB_006585100</name>
</gene>
<dbReference type="AlphaFoldDB" id="A0AAV4D5W0"/>
<dbReference type="PANTHER" id="PTHR21193:SF3">
    <property type="entry name" value="OXIDOREDUCTASE-LIKE DOMAIN-CONTAINING PROTEIN 1"/>
    <property type="match status" value="1"/>
</dbReference>
<accession>A0AAV4D5W0</accession>
<evidence type="ECO:0000313" key="4">
    <source>
        <dbReference type="Proteomes" id="UP000735302"/>
    </source>
</evidence>
<sequence length="215" mass="23528">MERLQAFFLTRIAFPPKVSTAPGLLKHFRKECCISSTNFNYLHVSSKTCNTYDSHSKVSKSSSMKKSTINNAASDSSEVINGLESQASELDTSSDERERNIANLSSEAEVENFVSSSNTLRKDSQSNLTSTPQSHDLQSKSTPSALKTVTVVPGKGLPPEPPTTCCGTGCANCVWIAYAEELKEYYKDGGEQARKALENIDDQSLKMFIKLELGL</sequence>
<name>A0AAV4D5W0_9GAST</name>
<protein>
    <submittedName>
        <fullName evidence="3">Oxidoreductase-like domain-containing protein 1</fullName>
    </submittedName>
</protein>
<comment type="caution">
    <text evidence="3">The sequence shown here is derived from an EMBL/GenBank/DDBJ whole genome shotgun (WGS) entry which is preliminary data.</text>
</comment>
<keyword evidence="4" id="KW-1185">Reference proteome</keyword>
<evidence type="ECO:0000313" key="3">
    <source>
        <dbReference type="EMBL" id="GFO39346.1"/>
    </source>
</evidence>
<dbReference type="EMBL" id="BLXT01007492">
    <property type="protein sequence ID" value="GFO39346.1"/>
    <property type="molecule type" value="Genomic_DNA"/>
</dbReference>
<feature type="region of interest" description="Disordered" evidence="1">
    <location>
        <begin position="53"/>
        <end position="145"/>
    </location>
</feature>
<dbReference type="InterPro" id="IPR019180">
    <property type="entry name" value="Oxidoreductase-like_N"/>
</dbReference>
<dbReference type="Pfam" id="PF09791">
    <property type="entry name" value="Oxidored-like"/>
    <property type="match status" value="1"/>
</dbReference>
<dbReference type="GO" id="GO:0005739">
    <property type="term" value="C:mitochondrion"/>
    <property type="evidence" value="ECO:0007669"/>
    <property type="project" value="TreeGrafter"/>
</dbReference>